<name>A0A210PPM9_MIZYE</name>
<feature type="compositionally biased region" description="Basic and acidic residues" evidence="1">
    <location>
        <begin position="111"/>
        <end position="127"/>
    </location>
</feature>
<reference evidence="2 3" key="1">
    <citation type="journal article" date="2017" name="Nat. Ecol. Evol.">
        <title>Scallop genome provides insights into evolution of bilaterian karyotype and development.</title>
        <authorList>
            <person name="Wang S."/>
            <person name="Zhang J."/>
            <person name="Jiao W."/>
            <person name="Li J."/>
            <person name="Xun X."/>
            <person name="Sun Y."/>
            <person name="Guo X."/>
            <person name="Huan P."/>
            <person name="Dong B."/>
            <person name="Zhang L."/>
            <person name="Hu X."/>
            <person name="Sun X."/>
            <person name="Wang J."/>
            <person name="Zhao C."/>
            <person name="Wang Y."/>
            <person name="Wang D."/>
            <person name="Huang X."/>
            <person name="Wang R."/>
            <person name="Lv J."/>
            <person name="Li Y."/>
            <person name="Zhang Z."/>
            <person name="Liu B."/>
            <person name="Lu W."/>
            <person name="Hui Y."/>
            <person name="Liang J."/>
            <person name="Zhou Z."/>
            <person name="Hou R."/>
            <person name="Li X."/>
            <person name="Liu Y."/>
            <person name="Li H."/>
            <person name="Ning X."/>
            <person name="Lin Y."/>
            <person name="Zhao L."/>
            <person name="Xing Q."/>
            <person name="Dou J."/>
            <person name="Li Y."/>
            <person name="Mao J."/>
            <person name="Guo H."/>
            <person name="Dou H."/>
            <person name="Li T."/>
            <person name="Mu C."/>
            <person name="Jiang W."/>
            <person name="Fu Q."/>
            <person name="Fu X."/>
            <person name="Miao Y."/>
            <person name="Liu J."/>
            <person name="Yu Q."/>
            <person name="Li R."/>
            <person name="Liao H."/>
            <person name="Li X."/>
            <person name="Kong Y."/>
            <person name="Jiang Z."/>
            <person name="Chourrout D."/>
            <person name="Li R."/>
            <person name="Bao Z."/>
        </authorList>
    </citation>
    <scope>NUCLEOTIDE SEQUENCE [LARGE SCALE GENOMIC DNA]</scope>
    <source>
        <strain evidence="2 3">PY_sf001</strain>
    </source>
</reference>
<organism evidence="2 3">
    <name type="scientific">Mizuhopecten yessoensis</name>
    <name type="common">Japanese scallop</name>
    <name type="synonym">Patinopecten yessoensis</name>
    <dbReference type="NCBI Taxonomy" id="6573"/>
    <lineage>
        <taxon>Eukaryota</taxon>
        <taxon>Metazoa</taxon>
        <taxon>Spiralia</taxon>
        <taxon>Lophotrochozoa</taxon>
        <taxon>Mollusca</taxon>
        <taxon>Bivalvia</taxon>
        <taxon>Autobranchia</taxon>
        <taxon>Pteriomorphia</taxon>
        <taxon>Pectinida</taxon>
        <taxon>Pectinoidea</taxon>
        <taxon>Pectinidae</taxon>
        <taxon>Mizuhopecten</taxon>
    </lineage>
</organism>
<dbReference type="Proteomes" id="UP000242188">
    <property type="component" value="Unassembled WGS sequence"/>
</dbReference>
<sequence length="444" mass="50801">MDHCDSPLFNNLLKLCDTEDISSNNKVSGITTPISSDGSYCASCVRLWRDRRYYNWGSLYTRSSLCAECQKGQDRQSYISYWGNSKYRVGSWRLRQKWMNSDSEWMFNRTETPRSNDARSRSERSTERSWSQDFTPRSHNSLSQSDLSARLHDFTQKSPDSISRSEPSARSQEFTPRSRLNQYTAYHTTKELSSEGNDTGQNKGGENSDSVDISMNSSQSSFSSLKSPQERRPRSKSPCLQKVNIASRKQMFEPSNDVISHSGRTATDHCSKDEPTAAWPDIPKLNLNDLDVTPYNSPVYHFPLTPKHIPTVAKPNRWVGYGYFVGTAELTSDTGHLLWVRPRGDLQVIFRYADTGQDFKCFVDPQYTGVRLCQRKPDGELVVILDRKESPQHSHQVSSRTRYPPQSNFKLVSYLGRIELILQAVKDNSSPNSQRFKINFTMTL</sequence>
<dbReference type="EMBL" id="NEDP02005568">
    <property type="protein sequence ID" value="OWF38404.1"/>
    <property type="molecule type" value="Genomic_DNA"/>
</dbReference>
<evidence type="ECO:0000256" key="1">
    <source>
        <dbReference type="SAM" id="MobiDB-lite"/>
    </source>
</evidence>
<dbReference type="OrthoDB" id="10011873at2759"/>
<accession>A0A210PPM9</accession>
<protein>
    <submittedName>
        <fullName evidence="2">Uncharacterized protein</fullName>
    </submittedName>
</protein>
<dbReference type="AlphaFoldDB" id="A0A210PPM9"/>
<proteinExistence type="predicted"/>
<feature type="compositionally biased region" description="Low complexity" evidence="1">
    <location>
        <begin position="214"/>
        <end position="227"/>
    </location>
</feature>
<gene>
    <name evidence="2" type="ORF">KP79_PYT10720</name>
</gene>
<feature type="compositionally biased region" description="Polar residues" evidence="1">
    <location>
        <begin position="131"/>
        <end position="147"/>
    </location>
</feature>
<keyword evidence="3" id="KW-1185">Reference proteome</keyword>
<evidence type="ECO:0000313" key="2">
    <source>
        <dbReference type="EMBL" id="OWF38404.1"/>
    </source>
</evidence>
<feature type="compositionally biased region" description="Polar residues" evidence="1">
    <location>
        <begin position="156"/>
        <end position="187"/>
    </location>
</feature>
<feature type="region of interest" description="Disordered" evidence="1">
    <location>
        <begin position="110"/>
        <end position="247"/>
    </location>
</feature>
<evidence type="ECO:0000313" key="3">
    <source>
        <dbReference type="Proteomes" id="UP000242188"/>
    </source>
</evidence>
<feature type="compositionally biased region" description="Polar residues" evidence="1">
    <location>
        <begin position="194"/>
        <end position="213"/>
    </location>
</feature>
<comment type="caution">
    <text evidence="2">The sequence shown here is derived from an EMBL/GenBank/DDBJ whole genome shotgun (WGS) entry which is preliminary data.</text>
</comment>